<proteinExistence type="predicted"/>
<sequence length="225" mass="23803">MHLFSPASLPLLLAVPRVPTVVMQRSDAERRDQLRQLFGKKAADDLVPLTSRERAEADAQEVQMLQDGPQELEWGAVRLVDVDMADGPLELALQPLLAGPSQLLCLRLDMPLGMALEESGDGGDGGDEDAPQARQIVVTELLDSGSARGGGVEVGDLVRATTYVTMGMSYPAWQLMLGGVGKPTLLKSVLAAEKASFETVLAAIGSNGQEAQGNGQVVLFVERGG</sequence>
<gene>
    <name evidence="2" type="ORF">EHUX00137_LOCUS27953</name>
</gene>
<dbReference type="EMBL" id="HBIR01035845">
    <property type="protein sequence ID" value="CAE0566710.1"/>
    <property type="molecule type" value="Transcribed_RNA"/>
</dbReference>
<feature type="signal peptide" evidence="1">
    <location>
        <begin position="1"/>
        <end position="20"/>
    </location>
</feature>
<organism evidence="2">
    <name type="scientific">Emiliania huxleyi</name>
    <name type="common">Coccolithophore</name>
    <name type="synonym">Pontosphaera huxleyi</name>
    <dbReference type="NCBI Taxonomy" id="2903"/>
    <lineage>
        <taxon>Eukaryota</taxon>
        <taxon>Haptista</taxon>
        <taxon>Haptophyta</taxon>
        <taxon>Prymnesiophyceae</taxon>
        <taxon>Isochrysidales</taxon>
        <taxon>Noelaerhabdaceae</taxon>
        <taxon>Emiliania</taxon>
    </lineage>
</organism>
<protein>
    <recommendedName>
        <fullName evidence="3">PDZ domain-containing protein</fullName>
    </recommendedName>
</protein>
<evidence type="ECO:0000313" key="2">
    <source>
        <dbReference type="EMBL" id="CAE0566710.1"/>
    </source>
</evidence>
<keyword evidence="1" id="KW-0732">Signal</keyword>
<reference evidence="2" key="1">
    <citation type="submission" date="2021-01" db="EMBL/GenBank/DDBJ databases">
        <authorList>
            <person name="Corre E."/>
            <person name="Pelletier E."/>
            <person name="Niang G."/>
            <person name="Scheremetjew M."/>
            <person name="Finn R."/>
            <person name="Kale V."/>
            <person name="Holt S."/>
            <person name="Cochrane G."/>
            <person name="Meng A."/>
            <person name="Brown T."/>
            <person name="Cohen L."/>
        </authorList>
    </citation>
    <scope>NUCLEOTIDE SEQUENCE</scope>
    <source>
        <strain evidence="2">379</strain>
    </source>
</reference>
<accession>A0A7S3SW23</accession>
<name>A0A7S3SW23_EMIHU</name>
<dbReference type="AlphaFoldDB" id="A0A7S3SW23"/>
<evidence type="ECO:0008006" key="3">
    <source>
        <dbReference type="Google" id="ProtNLM"/>
    </source>
</evidence>
<feature type="chain" id="PRO_5031572046" description="PDZ domain-containing protein" evidence="1">
    <location>
        <begin position="21"/>
        <end position="225"/>
    </location>
</feature>
<evidence type="ECO:0000256" key="1">
    <source>
        <dbReference type="SAM" id="SignalP"/>
    </source>
</evidence>